<sequence length="492" mass="55856">MRRKPSYDNSGTKKGLWSPEEDKKLGDYIARYGHSNWRELPKFVGLARCGKSCRLRWMNYLRLDITRGSFTKEEEDIIIKLHEVLGNKWSAISTHLHGRTDTEIKIYWHTHLKKRLNQNQSTNNLGMINEQSIDVVQSVSRSYSLNNPLLEAHLRSLSSKTFSDSESHSRSFSSIAISTQYTSSCPSSPSSVRSFSSETISTQDSESYALSFSSETISTQYSSSGASSASSVRKEWGEESLKISNMKHLRFLSLKGISRIKELPISFSKLANLESLVLRACPDLENIPGEIGLLKNLRHLDVSKCYLLHHMPKEISNLLELLVLEGFVVGNSMEKEDSCTLEHLAKLTKLRELSIYTRRKDFPVISDLRDLNRLKNLHNLKIEWGGGSVHKSENMIKVDNSSEESPAVENDASPELPPQLETLDLRCLPQTSAPDWLRASKLNKIKNLHIEGGPLSDLGQLALQEKSEWQVEILRLKFVRSKKRSRENMLSK</sequence>
<comment type="caution">
    <text evidence="1">The sequence shown here is derived from an EMBL/GenBank/DDBJ whole genome shotgun (WGS) entry which is preliminary data.</text>
</comment>
<dbReference type="Proteomes" id="UP000828048">
    <property type="component" value="Chromosome 1"/>
</dbReference>
<protein>
    <submittedName>
        <fullName evidence="1">Uncharacterized protein</fullName>
    </submittedName>
</protein>
<reference evidence="1 2" key="1">
    <citation type="journal article" date="2021" name="Hortic Res">
        <title>High-quality reference genome and annotation aids understanding of berry development for evergreen blueberry (Vaccinium darrowii).</title>
        <authorList>
            <person name="Yu J."/>
            <person name="Hulse-Kemp A.M."/>
            <person name="Babiker E."/>
            <person name="Staton M."/>
        </authorList>
    </citation>
    <scope>NUCLEOTIDE SEQUENCE [LARGE SCALE GENOMIC DNA]</scope>
    <source>
        <strain evidence="2">cv. NJ 8807/NJ 8810</strain>
        <tissue evidence="1">Young leaf</tissue>
    </source>
</reference>
<evidence type="ECO:0000313" key="2">
    <source>
        <dbReference type="Proteomes" id="UP000828048"/>
    </source>
</evidence>
<organism evidence="1 2">
    <name type="scientific">Vaccinium darrowii</name>
    <dbReference type="NCBI Taxonomy" id="229202"/>
    <lineage>
        <taxon>Eukaryota</taxon>
        <taxon>Viridiplantae</taxon>
        <taxon>Streptophyta</taxon>
        <taxon>Embryophyta</taxon>
        <taxon>Tracheophyta</taxon>
        <taxon>Spermatophyta</taxon>
        <taxon>Magnoliopsida</taxon>
        <taxon>eudicotyledons</taxon>
        <taxon>Gunneridae</taxon>
        <taxon>Pentapetalae</taxon>
        <taxon>asterids</taxon>
        <taxon>Ericales</taxon>
        <taxon>Ericaceae</taxon>
        <taxon>Vaccinioideae</taxon>
        <taxon>Vaccinieae</taxon>
        <taxon>Vaccinium</taxon>
    </lineage>
</organism>
<keyword evidence="2" id="KW-1185">Reference proteome</keyword>
<gene>
    <name evidence="1" type="ORF">Vadar_033969</name>
</gene>
<accession>A0ACB7XVB0</accession>
<name>A0ACB7XVB0_9ERIC</name>
<evidence type="ECO:0000313" key="1">
    <source>
        <dbReference type="EMBL" id="KAH7844993.1"/>
    </source>
</evidence>
<dbReference type="EMBL" id="CM037151">
    <property type="protein sequence ID" value="KAH7844993.1"/>
    <property type="molecule type" value="Genomic_DNA"/>
</dbReference>
<proteinExistence type="predicted"/>